<evidence type="ECO:0000313" key="1">
    <source>
        <dbReference type="EMBL" id="KIX11766.1"/>
    </source>
</evidence>
<dbReference type="EMBL" id="AZAC01000045">
    <property type="protein sequence ID" value="KIX11766.1"/>
    <property type="molecule type" value="Genomic_DNA"/>
</dbReference>
<dbReference type="AlphaFoldDB" id="A0A0D2J7Q9"/>
<comment type="caution">
    <text evidence="1">The sequence shown here is derived from an EMBL/GenBank/DDBJ whole genome shotgun (WGS) entry which is preliminary data.</text>
</comment>
<sequence>MIYLDFSSFCLKSEIFLQPRFHFILLLIIEKQIKQVKSGLEKRDV</sequence>
<organism evidence="1 2">
    <name type="scientific">Dethiosulfatarculus sandiegensis</name>
    <dbReference type="NCBI Taxonomy" id="1429043"/>
    <lineage>
        <taxon>Bacteria</taxon>
        <taxon>Pseudomonadati</taxon>
        <taxon>Thermodesulfobacteriota</taxon>
        <taxon>Desulfarculia</taxon>
        <taxon>Desulfarculales</taxon>
        <taxon>Desulfarculaceae</taxon>
        <taxon>Dethiosulfatarculus</taxon>
    </lineage>
</organism>
<accession>A0A0D2J7Q9</accession>
<protein>
    <submittedName>
        <fullName evidence="1">Uncharacterized protein</fullName>
    </submittedName>
</protein>
<gene>
    <name evidence="1" type="ORF">X474_22800</name>
</gene>
<proteinExistence type="predicted"/>
<dbReference type="InParanoid" id="A0A0D2J7Q9"/>
<evidence type="ECO:0000313" key="2">
    <source>
        <dbReference type="Proteomes" id="UP000032233"/>
    </source>
</evidence>
<name>A0A0D2J7Q9_9BACT</name>
<dbReference type="Proteomes" id="UP000032233">
    <property type="component" value="Unassembled WGS sequence"/>
</dbReference>
<keyword evidence="2" id="KW-1185">Reference proteome</keyword>
<reference evidence="1 2" key="1">
    <citation type="submission" date="2013-11" db="EMBL/GenBank/DDBJ databases">
        <title>Metagenomic analysis of a methanogenic consortium involved in long chain n-alkane degradation.</title>
        <authorList>
            <person name="Davidova I.A."/>
            <person name="Callaghan A.V."/>
            <person name="Wawrik B."/>
            <person name="Pruitt S."/>
            <person name="Marks C."/>
            <person name="Duncan K.E."/>
            <person name="Suflita J.M."/>
        </authorList>
    </citation>
    <scope>NUCLEOTIDE SEQUENCE [LARGE SCALE GENOMIC DNA]</scope>
    <source>
        <strain evidence="1 2">SPR</strain>
    </source>
</reference>